<evidence type="ECO:0000256" key="4">
    <source>
        <dbReference type="ARBA" id="ARBA00022692"/>
    </source>
</evidence>
<evidence type="ECO:0000256" key="9">
    <source>
        <dbReference type="ARBA" id="ARBA00023136"/>
    </source>
</evidence>
<keyword evidence="8 12" id="KW-1133">Transmembrane helix</keyword>
<dbReference type="InterPro" id="IPR022078">
    <property type="entry name" value="CD99L2"/>
</dbReference>
<dbReference type="GeneTree" id="ENSGT00940000154344"/>
<keyword evidence="14" id="KW-1185">Reference proteome</keyword>
<dbReference type="Ensembl" id="ENSCLMT00005040257.1">
    <property type="protein sequence ID" value="ENSCLMP00005038782.1"/>
    <property type="gene ID" value="ENSCLMG00005018350.1"/>
</dbReference>
<dbReference type="GO" id="GO:0070161">
    <property type="term" value="C:anchoring junction"/>
    <property type="evidence" value="ECO:0007669"/>
    <property type="project" value="UniProtKB-SubCell"/>
</dbReference>
<evidence type="ECO:0000256" key="3">
    <source>
        <dbReference type="ARBA" id="ARBA00022475"/>
    </source>
</evidence>
<organism evidence="13 14">
    <name type="scientific">Cyclopterus lumpus</name>
    <name type="common">Lumpsucker</name>
    <dbReference type="NCBI Taxonomy" id="8103"/>
    <lineage>
        <taxon>Eukaryota</taxon>
        <taxon>Metazoa</taxon>
        <taxon>Chordata</taxon>
        <taxon>Craniata</taxon>
        <taxon>Vertebrata</taxon>
        <taxon>Euteleostomi</taxon>
        <taxon>Actinopterygii</taxon>
        <taxon>Neopterygii</taxon>
        <taxon>Teleostei</taxon>
        <taxon>Neoteleostei</taxon>
        <taxon>Acanthomorphata</taxon>
        <taxon>Eupercaria</taxon>
        <taxon>Perciformes</taxon>
        <taxon>Cottioidei</taxon>
        <taxon>Cottales</taxon>
        <taxon>Cyclopteridae</taxon>
        <taxon>Cyclopterus</taxon>
    </lineage>
</organism>
<dbReference type="AlphaFoldDB" id="A0A8C3G6Z0"/>
<evidence type="ECO:0000256" key="2">
    <source>
        <dbReference type="ARBA" id="ARBA00008763"/>
    </source>
</evidence>
<dbReference type="GO" id="GO:0007155">
    <property type="term" value="P:cell adhesion"/>
    <property type="evidence" value="ECO:0007669"/>
    <property type="project" value="UniProtKB-KW"/>
</dbReference>
<keyword evidence="7" id="KW-0965">Cell junction</keyword>
<keyword evidence="6" id="KW-0130">Cell adhesion</keyword>
<evidence type="ECO:0000256" key="11">
    <source>
        <dbReference type="ARBA" id="ARBA00040427"/>
    </source>
</evidence>
<keyword evidence="5" id="KW-0732">Signal</keyword>
<reference evidence="13" key="1">
    <citation type="submission" date="2025-08" db="UniProtKB">
        <authorList>
            <consortium name="Ensembl"/>
        </authorList>
    </citation>
    <scope>IDENTIFICATION</scope>
</reference>
<evidence type="ECO:0000256" key="5">
    <source>
        <dbReference type="ARBA" id="ARBA00022729"/>
    </source>
</evidence>
<evidence type="ECO:0000313" key="14">
    <source>
        <dbReference type="Proteomes" id="UP000694565"/>
    </source>
</evidence>
<evidence type="ECO:0000256" key="8">
    <source>
        <dbReference type="ARBA" id="ARBA00022989"/>
    </source>
</evidence>
<name>A0A8C3G6Z0_CYCLU</name>
<dbReference type="Pfam" id="PF12301">
    <property type="entry name" value="CD99L2"/>
    <property type="match status" value="1"/>
</dbReference>
<keyword evidence="4 12" id="KW-0812">Transmembrane</keyword>
<evidence type="ECO:0000313" key="13">
    <source>
        <dbReference type="Ensembl" id="ENSCLMP00005038782.1"/>
    </source>
</evidence>
<evidence type="ECO:0000256" key="1">
    <source>
        <dbReference type="ARBA" id="ARBA00004282"/>
    </source>
</evidence>
<feature type="transmembrane region" description="Helical" evidence="12">
    <location>
        <begin position="144"/>
        <end position="165"/>
    </location>
</feature>
<comment type="similarity">
    <text evidence="2">Belongs to the CD99 family.</text>
</comment>
<proteinExistence type="inferred from homology"/>
<dbReference type="GO" id="GO:0005886">
    <property type="term" value="C:plasma membrane"/>
    <property type="evidence" value="ECO:0007669"/>
    <property type="project" value="UniProtKB-SubCell"/>
</dbReference>
<comment type="subcellular location">
    <subcellularLocation>
        <location evidence="1">Cell junction</location>
    </subcellularLocation>
    <subcellularLocation>
        <location evidence="10">Cell membrane</location>
        <topology evidence="10">Single-pass type I membrane protein</topology>
        <orientation evidence="10">Extracellular side</orientation>
    </subcellularLocation>
</comment>
<sequence length="219" mass="23688">MDVSISGSNLDEIGFNEASHDPIPPLPSSSSLHRLAIICSPIFLRPVHTGTQYRPRLKDNMNSQTKKLKSDLSNKSKCSTKACSFIVYELLKSSSPIIWSLSGGFSDDDLFDVGKDNTYKPDKGKGNVWNVTLPCETTAEVGTIAGIVSAVAMALVGAISSYISYQKKKLCFGLQRMGDPNSVAGKHARDQHSLILYVVTRALSCSLSSNTSTLSFSTF</sequence>
<evidence type="ECO:0000256" key="12">
    <source>
        <dbReference type="SAM" id="Phobius"/>
    </source>
</evidence>
<accession>A0A8C3G6Z0</accession>
<protein>
    <recommendedName>
        <fullName evidence="11">CD99 antigen-like protein 2</fullName>
    </recommendedName>
</protein>
<keyword evidence="9 12" id="KW-0472">Membrane</keyword>
<dbReference type="Proteomes" id="UP000694565">
    <property type="component" value="Unplaced"/>
</dbReference>
<evidence type="ECO:0000256" key="7">
    <source>
        <dbReference type="ARBA" id="ARBA00022949"/>
    </source>
</evidence>
<dbReference type="PANTHER" id="PTHR15076:SF12">
    <property type="entry name" value="CD99 ANTIGEN-LIKE PROTEIN 2"/>
    <property type="match status" value="1"/>
</dbReference>
<keyword evidence="3" id="KW-1003">Cell membrane</keyword>
<evidence type="ECO:0000256" key="10">
    <source>
        <dbReference type="ARBA" id="ARBA00037814"/>
    </source>
</evidence>
<reference evidence="13" key="2">
    <citation type="submission" date="2025-09" db="UniProtKB">
        <authorList>
            <consortium name="Ensembl"/>
        </authorList>
    </citation>
    <scope>IDENTIFICATION</scope>
</reference>
<evidence type="ECO:0000256" key="6">
    <source>
        <dbReference type="ARBA" id="ARBA00022889"/>
    </source>
</evidence>
<dbReference type="PANTHER" id="PTHR15076">
    <property type="entry name" value="CD99/MIC2 PROTEIN RELATED"/>
    <property type="match status" value="1"/>
</dbReference>